<evidence type="ECO:0000256" key="1">
    <source>
        <dbReference type="ARBA" id="ARBA00004141"/>
    </source>
</evidence>
<keyword evidence="2 5" id="KW-0812">Transmembrane</keyword>
<name>A0A0C9WUV7_9AGAR</name>
<keyword evidence="4 5" id="KW-0472">Membrane</keyword>
<evidence type="ECO:0000256" key="3">
    <source>
        <dbReference type="ARBA" id="ARBA00022989"/>
    </source>
</evidence>
<dbReference type="Pfam" id="PF01061">
    <property type="entry name" value="ABC2_membrane"/>
    <property type="match status" value="1"/>
</dbReference>
<evidence type="ECO:0000256" key="2">
    <source>
        <dbReference type="ARBA" id="ARBA00022692"/>
    </source>
</evidence>
<dbReference type="Proteomes" id="UP000054477">
    <property type="component" value="Unassembled WGS sequence"/>
</dbReference>
<keyword evidence="8" id="KW-1185">Reference proteome</keyword>
<reference evidence="8" key="2">
    <citation type="submission" date="2015-01" db="EMBL/GenBank/DDBJ databases">
        <title>Evolutionary Origins and Diversification of the Mycorrhizal Mutualists.</title>
        <authorList>
            <consortium name="DOE Joint Genome Institute"/>
            <consortium name="Mycorrhizal Genomics Consortium"/>
            <person name="Kohler A."/>
            <person name="Kuo A."/>
            <person name="Nagy L.G."/>
            <person name="Floudas D."/>
            <person name="Copeland A."/>
            <person name="Barry K.W."/>
            <person name="Cichocki N."/>
            <person name="Veneault-Fourrey C."/>
            <person name="LaButti K."/>
            <person name="Lindquist E.A."/>
            <person name="Lipzen A."/>
            <person name="Lundell T."/>
            <person name="Morin E."/>
            <person name="Murat C."/>
            <person name="Riley R."/>
            <person name="Ohm R."/>
            <person name="Sun H."/>
            <person name="Tunlid A."/>
            <person name="Henrissat B."/>
            <person name="Grigoriev I.V."/>
            <person name="Hibbett D.S."/>
            <person name="Martin F."/>
        </authorList>
    </citation>
    <scope>NUCLEOTIDE SEQUENCE [LARGE SCALE GENOMIC DNA]</scope>
    <source>
        <strain evidence="8">LaAM-08-1</strain>
    </source>
</reference>
<dbReference type="GO" id="GO:0140359">
    <property type="term" value="F:ABC-type transporter activity"/>
    <property type="evidence" value="ECO:0007669"/>
    <property type="project" value="InterPro"/>
</dbReference>
<proteinExistence type="predicted"/>
<comment type="subcellular location">
    <subcellularLocation>
        <location evidence="1">Membrane</location>
        <topology evidence="1">Multi-pass membrane protein</topology>
    </subcellularLocation>
</comment>
<gene>
    <name evidence="7" type="ORF">K443DRAFT_5659</name>
</gene>
<evidence type="ECO:0000313" key="7">
    <source>
        <dbReference type="EMBL" id="KIK03075.1"/>
    </source>
</evidence>
<feature type="domain" description="ABC-2 type transporter transmembrane" evidence="6">
    <location>
        <begin position="18"/>
        <end position="78"/>
    </location>
</feature>
<evidence type="ECO:0000256" key="5">
    <source>
        <dbReference type="SAM" id="Phobius"/>
    </source>
</evidence>
<evidence type="ECO:0000313" key="8">
    <source>
        <dbReference type="Proteomes" id="UP000054477"/>
    </source>
</evidence>
<feature type="transmembrane region" description="Helical" evidence="5">
    <location>
        <begin position="37"/>
        <end position="57"/>
    </location>
</feature>
<reference evidence="7 8" key="1">
    <citation type="submission" date="2014-04" db="EMBL/GenBank/DDBJ databases">
        <authorList>
            <consortium name="DOE Joint Genome Institute"/>
            <person name="Kuo A."/>
            <person name="Kohler A."/>
            <person name="Nagy L.G."/>
            <person name="Floudas D."/>
            <person name="Copeland A."/>
            <person name="Barry K.W."/>
            <person name="Cichocki N."/>
            <person name="Veneault-Fourrey C."/>
            <person name="LaButti K."/>
            <person name="Lindquist E.A."/>
            <person name="Lipzen A."/>
            <person name="Lundell T."/>
            <person name="Morin E."/>
            <person name="Murat C."/>
            <person name="Sun H."/>
            <person name="Tunlid A."/>
            <person name="Henrissat B."/>
            <person name="Grigoriev I.V."/>
            <person name="Hibbett D.S."/>
            <person name="Martin F."/>
            <person name="Nordberg H.P."/>
            <person name="Cantor M.N."/>
            <person name="Hua S.X."/>
        </authorList>
    </citation>
    <scope>NUCLEOTIDE SEQUENCE [LARGE SCALE GENOMIC DNA]</scope>
    <source>
        <strain evidence="7 8">LaAM-08-1</strain>
    </source>
</reference>
<organism evidence="7 8">
    <name type="scientific">Laccaria amethystina LaAM-08-1</name>
    <dbReference type="NCBI Taxonomy" id="1095629"/>
    <lineage>
        <taxon>Eukaryota</taxon>
        <taxon>Fungi</taxon>
        <taxon>Dikarya</taxon>
        <taxon>Basidiomycota</taxon>
        <taxon>Agaricomycotina</taxon>
        <taxon>Agaricomycetes</taxon>
        <taxon>Agaricomycetidae</taxon>
        <taxon>Agaricales</taxon>
        <taxon>Agaricineae</taxon>
        <taxon>Hydnangiaceae</taxon>
        <taxon>Laccaria</taxon>
    </lineage>
</organism>
<dbReference type="OrthoDB" id="245989at2759"/>
<dbReference type="AlphaFoldDB" id="A0A0C9WUV7"/>
<dbReference type="HOGENOM" id="CLU_2590141_0_0_1"/>
<dbReference type="InterPro" id="IPR013525">
    <property type="entry name" value="ABC2_TM"/>
</dbReference>
<sequence>MKTKMVFCLSELMPPWAYQVVELLKRDAEAHWRDSTYLMAKLILNIVGGLFIGFTFFKTQHSIQGTQNKLFAIFMAMILR</sequence>
<evidence type="ECO:0000256" key="4">
    <source>
        <dbReference type="ARBA" id="ARBA00023136"/>
    </source>
</evidence>
<accession>A0A0C9WUV7</accession>
<keyword evidence="3 5" id="KW-1133">Transmembrane helix</keyword>
<dbReference type="STRING" id="1095629.A0A0C9WUV7"/>
<dbReference type="EMBL" id="KN838584">
    <property type="protein sequence ID" value="KIK03075.1"/>
    <property type="molecule type" value="Genomic_DNA"/>
</dbReference>
<protein>
    <recommendedName>
        <fullName evidence="6">ABC-2 type transporter transmembrane domain-containing protein</fullName>
    </recommendedName>
</protein>
<evidence type="ECO:0000259" key="6">
    <source>
        <dbReference type="Pfam" id="PF01061"/>
    </source>
</evidence>
<dbReference type="GO" id="GO:0016020">
    <property type="term" value="C:membrane"/>
    <property type="evidence" value="ECO:0007669"/>
    <property type="project" value="UniProtKB-SubCell"/>
</dbReference>